<dbReference type="SUPFAM" id="SSF50978">
    <property type="entry name" value="WD40 repeat-like"/>
    <property type="match status" value="1"/>
</dbReference>
<name>A0A1K0GAP9_9BASI</name>
<reference evidence="5" key="3">
    <citation type="submission" date="2018-08" db="EMBL/GenBank/DDBJ databases">
        <authorList>
            <person name="Guldener U."/>
        </authorList>
    </citation>
    <scope>NUCLEOTIDE SEQUENCE</scope>
    <source>
        <strain evidence="5">UB2</strain>
    </source>
</reference>
<gene>
    <name evidence="5" type="ORF">UBRO2_01904</name>
    <name evidence="4" type="ORF">UBRO_07602</name>
</gene>
<evidence type="ECO:0000256" key="2">
    <source>
        <dbReference type="SAM" id="MobiDB-lite"/>
    </source>
</evidence>
<dbReference type="InterPro" id="IPR036322">
    <property type="entry name" value="WD40_repeat_dom_sf"/>
</dbReference>
<dbReference type="EMBL" id="ULHB01000027">
    <property type="protein sequence ID" value="SYW77712.1"/>
    <property type="molecule type" value="Genomic_DNA"/>
</dbReference>
<dbReference type="SMART" id="SM00256">
    <property type="entry name" value="FBOX"/>
    <property type="match status" value="1"/>
</dbReference>
<feature type="repeat" description="WD" evidence="1">
    <location>
        <begin position="612"/>
        <end position="651"/>
    </location>
</feature>
<dbReference type="PROSITE" id="PS50294">
    <property type="entry name" value="WD_REPEATS_REGION"/>
    <property type="match status" value="1"/>
</dbReference>
<dbReference type="PROSITE" id="PS50181">
    <property type="entry name" value="FBOX"/>
    <property type="match status" value="1"/>
</dbReference>
<proteinExistence type="predicted"/>
<feature type="region of interest" description="Disordered" evidence="2">
    <location>
        <begin position="706"/>
        <end position="725"/>
    </location>
</feature>
<keyword evidence="7" id="KW-1185">Reference proteome</keyword>
<dbReference type="SUPFAM" id="SSF81383">
    <property type="entry name" value="F-box domain"/>
    <property type="match status" value="1"/>
</dbReference>
<dbReference type="InterPro" id="IPR001810">
    <property type="entry name" value="F-box_dom"/>
</dbReference>
<feature type="domain" description="F-box" evidence="3">
    <location>
        <begin position="1"/>
        <end position="45"/>
    </location>
</feature>
<dbReference type="InterPro" id="IPR015943">
    <property type="entry name" value="WD40/YVTN_repeat-like_dom_sf"/>
</dbReference>
<dbReference type="Pfam" id="PF12937">
    <property type="entry name" value="F-box-like"/>
    <property type="match status" value="1"/>
</dbReference>
<evidence type="ECO:0000259" key="3">
    <source>
        <dbReference type="PROSITE" id="PS50181"/>
    </source>
</evidence>
<protein>
    <recommendedName>
        <fullName evidence="3">F-box domain-containing protein</fullName>
    </recommendedName>
</protein>
<accession>A0A1K0GAP9</accession>
<dbReference type="SMART" id="SM00320">
    <property type="entry name" value="WD40"/>
    <property type="match status" value="1"/>
</dbReference>
<feature type="region of interest" description="Disordered" evidence="2">
    <location>
        <begin position="525"/>
        <end position="544"/>
    </location>
</feature>
<dbReference type="Proteomes" id="UP000179920">
    <property type="component" value="Chromosome XVI"/>
</dbReference>
<dbReference type="EMBL" id="LT558132">
    <property type="protein sequence ID" value="SAM85038.1"/>
    <property type="molecule type" value="Genomic_DNA"/>
</dbReference>
<dbReference type="InterPro" id="IPR036047">
    <property type="entry name" value="F-box-like_dom_sf"/>
</dbReference>
<evidence type="ECO:0000313" key="5">
    <source>
        <dbReference type="EMBL" id="SYW77712.1"/>
    </source>
</evidence>
<dbReference type="Proteomes" id="UP000658997">
    <property type="component" value="Unassembled WGS sequence"/>
</dbReference>
<dbReference type="Gene3D" id="2.130.10.10">
    <property type="entry name" value="YVTN repeat-like/Quinoprotein amine dehydrogenase"/>
    <property type="match status" value="1"/>
</dbReference>
<dbReference type="Gene3D" id="1.20.1280.50">
    <property type="match status" value="1"/>
</dbReference>
<evidence type="ECO:0000313" key="7">
    <source>
        <dbReference type="Proteomes" id="UP000658997"/>
    </source>
</evidence>
<organism evidence="4 6">
    <name type="scientific">Ustilago bromivora</name>
    <dbReference type="NCBI Taxonomy" id="307758"/>
    <lineage>
        <taxon>Eukaryota</taxon>
        <taxon>Fungi</taxon>
        <taxon>Dikarya</taxon>
        <taxon>Basidiomycota</taxon>
        <taxon>Ustilaginomycotina</taxon>
        <taxon>Ustilaginomycetes</taxon>
        <taxon>Ustilaginales</taxon>
        <taxon>Ustilaginaceae</taxon>
        <taxon>Ustilago</taxon>
    </lineage>
</organism>
<dbReference type="Pfam" id="PF25499">
    <property type="entry name" value="Beta-prop_pof12"/>
    <property type="match status" value="1"/>
</dbReference>
<dbReference type="OrthoDB" id="3219396at2759"/>
<feature type="region of interest" description="Disordered" evidence="2">
    <location>
        <begin position="477"/>
        <end position="497"/>
    </location>
</feature>
<evidence type="ECO:0000256" key="1">
    <source>
        <dbReference type="PROSITE-ProRule" id="PRU00221"/>
    </source>
</evidence>
<sequence>MHHLLADETILRILSYLDAPHLARLQLVSSQLRTLAKDRHLWKRLFYFRFVQPAESSTSSTLPTLRELRSLLLHQNLPSRKHVAADGSRRIHRLPSRFYVTSHSSDSTAEAIEQAEHPLDSLFSNGADVEDRVNDHLLDWEQLYRVSTNWHAGNFAVSQLQAPARARDCTPPTSLDKLPATASQQTIARVSESFIFTAGPSSQNGARTLPCISVYPSEPSPVHHPHSDQDTQYVPKDLHKRAPLASFSSPSLQRLLSERPSDAALANAHVTEIAVDAASVADVAARTSSSDRKRKTPADLAGSPQQTTRVLVAFSTGHISLFALHRTTKDGKATVEATEEISYRPTTYTSGQHVAMAALHSPALVLCSSTFDVSFYQLSISLSAKTQLNLVQRMTSYRPSWPAALRLKKLPFHDVNKRHCRSSSSMSPQRRYHADVKEEAAFRVMLAYSTPSYPSSCSISVQELVVRLDLASSTATPAGFTSRHATAKHPFRPTPIDLRGRSMLAAHHGASSAAGAFGVPTSLTNASSGDEASHADHACPSAKRSRTTSLTYDDPFVVVGASDNLLEVYELLGATTYVRRDLDCTPTSSHRSATATPVSPRDSLRLLHRRSLHGHTGSVHSVALEDGRCVSASADGSIMVWSLGDRSNETESIASMMRFAPQTHADLSGRTGARSASSTIALEQDGEEAAKHMTHVLTLRTPVELDSADGRNDTSQAASRNGRRLGPSLGQLVRSRVLDRQARGVIRWVSTAFDKIVSIVAYTDAHAGSSLSIVDPQYARERVQVWSFG</sequence>
<evidence type="ECO:0000313" key="6">
    <source>
        <dbReference type="Proteomes" id="UP000179920"/>
    </source>
</evidence>
<dbReference type="PROSITE" id="PS50082">
    <property type="entry name" value="WD_REPEATS_2"/>
    <property type="match status" value="1"/>
</dbReference>
<dbReference type="AlphaFoldDB" id="A0A1K0GAP9"/>
<keyword evidence="1" id="KW-0853">WD repeat</keyword>
<reference evidence="6" key="1">
    <citation type="submission" date="2016-04" db="EMBL/GenBank/DDBJ databases">
        <authorList>
            <person name="Guldener U."/>
            <person name="Guldener U."/>
        </authorList>
    </citation>
    <scope>NUCLEOTIDE SEQUENCE [LARGE SCALE GENOMIC DNA]</scope>
    <source>
        <strain evidence="6">UB2112</strain>
    </source>
</reference>
<reference evidence="4" key="2">
    <citation type="submission" date="2016-04" db="EMBL/GenBank/DDBJ databases">
        <authorList>
            <person name="Evans L.H."/>
            <person name="Alamgir A."/>
            <person name="Owens N."/>
            <person name="Weber N.D."/>
            <person name="Virtaneva K."/>
            <person name="Barbian K."/>
            <person name="Babar A."/>
            <person name="Rosenke K."/>
        </authorList>
    </citation>
    <scope>NUCLEOTIDE SEQUENCE</scope>
    <source>
        <strain evidence="4">UB2112</strain>
    </source>
</reference>
<evidence type="ECO:0000313" key="4">
    <source>
        <dbReference type="EMBL" id="SAM85038.1"/>
    </source>
</evidence>
<dbReference type="InterPro" id="IPR001680">
    <property type="entry name" value="WD40_rpt"/>
</dbReference>